<evidence type="ECO:0000256" key="1">
    <source>
        <dbReference type="SAM" id="MobiDB-lite"/>
    </source>
</evidence>
<organism evidence="3">
    <name type="scientific">Lygus hesperus</name>
    <name type="common">Western plant bug</name>
    <dbReference type="NCBI Taxonomy" id="30085"/>
    <lineage>
        <taxon>Eukaryota</taxon>
        <taxon>Metazoa</taxon>
        <taxon>Ecdysozoa</taxon>
        <taxon>Arthropoda</taxon>
        <taxon>Hexapoda</taxon>
        <taxon>Insecta</taxon>
        <taxon>Pterygota</taxon>
        <taxon>Neoptera</taxon>
        <taxon>Paraneoptera</taxon>
        <taxon>Hemiptera</taxon>
        <taxon>Heteroptera</taxon>
        <taxon>Panheteroptera</taxon>
        <taxon>Cimicomorpha</taxon>
        <taxon>Miridae</taxon>
        <taxon>Mirini</taxon>
        <taxon>Lygus</taxon>
    </lineage>
</organism>
<keyword evidence="2" id="KW-0812">Transmembrane</keyword>
<protein>
    <submittedName>
        <fullName evidence="3">Uncharacterized protein</fullName>
    </submittedName>
</protein>
<keyword evidence="2" id="KW-0472">Membrane</keyword>
<sequence length="126" mass="14264">MSRRSTNEPVAGPSSAPDQEILDDRRSSTKRSPLFDVFILFAVPTNVIIPAIYLMMPAFKALMAPDKLPGTKSLSIAIILVCSLILCYTVPYFIFWLLTKAHQYGIIKLRKYVLKQYGLENNIRID</sequence>
<keyword evidence="2" id="KW-1133">Transmembrane helix</keyword>
<proteinExistence type="predicted"/>
<name>A0A0K8SPH7_LYGHE</name>
<evidence type="ECO:0000313" key="3">
    <source>
        <dbReference type="EMBL" id="JAG55191.1"/>
    </source>
</evidence>
<dbReference type="AlphaFoldDB" id="A0A0K8SPH7"/>
<accession>A0A0K8SPH7</accession>
<dbReference type="EMBL" id="GBRD01010633">
    <property type="protein sequence ID" value="JAG55191.1"/>
    <property type="molecule type" value="Transcribed_RNA"/>
</dbReference>
<reference evidence="3" key="1">
    <citation type="submission" date="2014-09" db="EMBL/GenBank/DDBJ databases">
        <authorList>
            <person name="Magalhaes I.L.F."/>
            <person name="Oliveira U."/>
            <person name="Santos F.R."/>
            <person name="Vidigal T.H.D.A."/>
            <person name="Brescovit A.D."/>
            <person name="Santos A.J."/>
        </authorList>
    </citation>
    <scope>NUCLEOTIDE SEQUENCE</scope>
</reference>
<evidence type="ECO:0000256" key="2">
    <source>
        <dbReference type="SAM" id="Phobius"/>
    </source>
</evidence>
<feature type="transmembrane region" description="Helical" evidence="2">
    <location>
        <begin position="76"/>
        <end position="98"/>
    </location>
</feature>
<feature type="transmembrane region" description="Helical" evidence="2">
    <location>
        <begin position="34"/>
        <end position="56"/>
    </location>
</feature>
<feature type="region of interest" description="Disordered" evidence="1">
    <location>
        <begin position="1"/>
        <end position="27"/>
    </location>
</feature>